<dbReference type="EMBL" id="JAJSOW010000106">
    <property type="protein sequence ID" value="KAI9162542.1"/>
    <property type="molecule type" value="Genomic_DNA"/>
</dbReference>
<organism evidence="1 2">
    <name type="scientific">Acer negundo</name>
    <name type="common">Box elder</name>
    <dbReference type="NCBI Taxonomy" id="4023"/>
    <lineage>
        <taxon>Eukaryota</taxon>
        <taxon>Viridiplantae</taxon>
        <taxon>Streptophyta</taxon>
        <taxon>Embryophyta</taxon>
        <taxon>Tracheophyta</taxon>
        <taxon>Spermatophyta</taxon>
        <taxon>Magnoliopsida</taxon>
        <taxon>eudicotyledons</taxon>
        <taxon>Gunneridae</taxon>
        <taxon>Pentapetalae</taxon>
        <taxon>rosids</taxon>
        <taxon>malvids</taxon>
        <taxon>Sapindales</taxon>
        <taxon>Sapindaceae</taxon>
        <taxon>Hippocastanoideae</taxon>
        <taxon>Acereae</taxon>
        <taxon>Acer</taxon>
    </lineage>
</organism>
<proteinExistence type="predicted"/>
<accession>A0AAD5IHS7</accession>
<name>A0AAD5IHS7_ACENE</name>
<protein>
    <submittedName>
        <fullName evidence="1">Uncharacterized protein</fullName>
    </submittedName>
</protein>
<keyword evidence="2" id="KW-1185">Reference proteome</keyword>
<gene>
    <name evidence="1" type="ORF">LWI28_028365</name>
</gene>
<comment type="caution">
    <text evidence="1">The sequence shown here is derived from an EMBL/GenBank/DDBJ whole genome shotgun (WGS) entry which is preliminary data.</text>
</comment>
<evidence type="ECO:0000313" key="1">
    <source>
        <dbReference type="EMBL" id="KAI9162542.1"/>
    </source>
</evidence>
<reference evidence="1" key="2">
    <citation type="submission" date="2023-02" db="EMBL/GenBank/DDBJ databases">
        <authorList>
            <person name="Swenson N.G."/>
            <person name="Wegrzyn J.L."/>
            <person name="Mcevoy S.L."/>
        </authorList>
    </citation>
    <scope>NUCLEOTIDE SEQUENCE</scope>
    <source>
        <strain evidence="1">91603</strain>
        <tissue evidence="1">Leaf</tissue>
    </source>
</reference>
<dbReference type="AlphaFoldDB" id="A0AAD5IHS7"/>
<sequence length="83" mass="8827">MKSDGRWWVRERDLGSCPRLLIELDLTNGGSIASFERFMVEIRRVGDTGLISGLTAVGGGEGGNDWTCVGSIADAGVGLWVAD</sequence>
<dbReference type="Proteomes" id="UP001064489">
    <property type="component" value="Chromosome 2"/>
</dbReference>
<evidence type="ECO:0000313" key="2">
    <source>
        <dbReference type="Proteomes" id="UP001064489"/>
    </source>
</evidence>
<reference evidence="1" key="1">
    <citation type="journal article" date="2022" name="Plant J.">
        <title>Strategies of tolerance reflected in two North American maple genomes.</title>
        <authorList>
            <person name="McEvoy S.L."/>
            <person name="Sezen U.U."/>
            <person name="Trouern-Trend A."/>
            <person name="McMahon S.M."/>
            <person name="Schaberg P.G."/>
            <person name="Yang J."/>
            <person name="Wegrzyn J.L."/>
            <person name="Swenson N.G."/>
        </authorList>
    </citation>
    <scope>NUCLEOTIDE SEQUENCE</scope>
    <source>
        <strain evidence="1">91603</strain>
    </source>
</reference>